<feature type="chain" id="PRO_5034978760" evidence="2">
    <location>
        <begin position="19"/>
        <end position="413"/>
    </location>
</feature>
<dbReference type="Proteomes" id="UP000572817">
    <property type="component" value="Unassembled WGS sequence"/>
</dbReference>
<dbReference type="InterPro" id="IPR050316">
    <property type="entry name" value="Tyrosinase/Hemocyanin"/>
</dbReference>
<feature type="signal peptide" evidence="2">
    <location>
        <begin position="1"/>
        <end position="18"/>
    </location>
</feature>
<evidence type="ECO:0000256" key="1">
    <source>
        <dbReference type="ARBA" id="ARBA00022723"/>
    </source>
</evidence>
<keyword evidence="2" id="KW-0732">Signal</keyword>
<dbReference type="PANTHER" id="PTHR11474">
    <property type="entry name" value="TYROSINASE FAMILY MEMBER"/>
    <property type="match status" value="1"/>
</dbReference>
<gene>
    <name evidence="5" type="ORF">GTA08_BOTSDO12318</name>
</gene>
<dbReference type="AlphaFoldDB" id="A0A8H4N5Q2"/>
<dbReference type="GO" id="GO:0046872">
    <property type="term" value="F:metal ion binding"/>
    <property type="evidence" value="ECO:0007669"/>
    <property type="project" value="UniProtKB-KW"/>
</dbReference>
<dbReference type="SUPFAM" id="SSF48056">
    <property type="entry name" value="Di-copper centre-containing domain"/>
    <property type="match status" value="1"/>
</dbReference>
<reference evidence="5" key="1">
    <citation type="submission" date="2020-04" db="EMBL/GenBank/DDBJ databases">
        <title>Genome Assembly and Annotation of Botryosphaeria dothidea sdau 11-99, a Latent Pathogen of Apple Fruit Ring Rot in China.</title>
        <authorList>
            <person name="Yu C."/>
            <person name="Diao Y."/>
            <person name="Lu Q."/>
            <person name="Zhao J."/>
            <person name="Cui S."/>
            <person name="Peng C."/>
            <person name="He B."/>
            <person name="Liu H."/>
        </authorList>
    </citation>
    <scope>NUCLEOTIDE SEQUENCE [LARGE SCALE GENOMIC DNA]</scope>
    <source>
        <strain evidence="5">Sdau11-99</strain>
    </source>
</reference>
<dbReference type="PROSITE" id="PS00498">
    <property type="entry name" value="TYROSINASE_2"/>
    <property type="match status" value="1"/>
</dbReference>
<accession>A0A8H4N5Q2</accession>
<dbReference type="EMBL" id="WWBZ02000007">
    <property type="protein sequence ID" value="KAF4312174.1"/>
    <property type="molecule type" value="Genomic_DNA"/>
</dbReference>
<evidence type="ECO:0000259" key="3">
    <source>
        <dbReference type="PROSITE" id="PS00497"/>
    </source>
</evidence>
<keyword evidence="6" id="KW-1185">Reference proteome</keyword>
<dbReference type="InterPro" id="IPR002227">
    <property type="entry name" value="Tyrosinase_Cu-bd"/>
</dbReference>
<keyword evidence="1" id="KW-0479">Metal-binding</keyword>
<dbReference type="OrthoDB" id="6132182at2759"/>
<dbReference type="InterPro" id="IPR008922">
    <property type="entry name" value="Di-copper_centre_dom_sf"/>
</dbReference>
<dbReference type="GO" id="GO:0016491">
    <property type="term" value="F:oxidoreductase activity"/>
    <property type="evidence" value="ECO:0007669"/>
    <property type="project" value="InterPro"/>
</dbReference>
<dbReference type="PANTHER" id="PTHR11474:SF116">
    <property type="entry name" value="TYROSINASE"/>
    <property type="match status" value="1"/>
</dbReference>
<evidence type="ECO:0000259" key="4">
    <source>
        <dbReference type="PROSITE" id="PS00498"/>
    </source>
</evidence>
<feature type="domain" description="Tyrosinase copper-binding" evidence="3">
    <location>
        <begin position="134"/>
        <end position="151"/>
    </location>
</feature>
<evidence type="ECO:0000313" key="5">
    <source>
        <dbReference type="EMBL" id="KAF4312174.1"/>
    </source>
</evidence>
<dbReference type="PROSITE" id="PS00497">
    <property type="entry name" value="TYROSINASE_1"/>
    <property type="match status" value="1"/>
</dbReference>
<evidence type="ECO:0000313" key="6">
    <source>
        <dbReference type="Proteomes" id="UP000572817"/>
    </source>
</evidence>
<feature type="domain" description="Tyrosinase copper-binding" evidence="4">
    <location>
        <begin position="335"/>
        <end position="346"/>
    </location>
</feature>
<protein>
    <submittedName>
        <fullName evidence="5">Tyrosinase</fullName>
    </submittedName>
</protein>
<dbReference type="Gene3D" id="1.10.1280.10">
    <property type="entry name" value="Di-copper center containing domain from catechol oxidase"/>
    <property type="match status" value="1"/>
</dbReference>
<dbReference type="PRINTS" id="PR00092">
    <property type="entry name" value="TYROSINASE"/>
</dbReference>
<comment type="caution">
    <text evidence="5">The sequence shown here is derived from an EMBL/GenBank/DDBJ whole genome shotgun (WGS) entry which is preliminary data.</text>
</comment>
<sequence>MRVTALIGALLFPACVISEPIDPRQASDSLPAEPASEPAAASQQLQVLSNHTNDEILASLQDSPQKRSGECTLKNLSIRREWGTLSKSERESYIKAVQCIQKLPARTPSALVPGAKSRYDDFVATHINQTLNIHYTGTFLAWHRWFTWEYEQALRSECGYTGTQPYWDWAITANTSMEISPLFDGSATSLSGNGAPITNQADIVLGASTGLPPIYLPPGTGGGCVTSGPFKNMSVNLGPVALGQPGGTSSGSGPVVPGQFSWNPRCLKRDLSTAVNRRYANASSVVGLVLGSDDVDAFQMAMQGVPGSGSIGVHGGGHYSLGGDPGRDVFVSPGDPAFYAHHSQIDRVWTIWQWLDIEKRQNQVAGTGTFLNSPPSPDTTLDTVVDLGYAAGTPTKMADLMSTVNGPFCYLYA</sequence>
<proteinExistence type="predicted"/>
<organism evidence="5 6">
    <name type="scientific">Botryosphaeria dothidea</name>
    <dbReference type="NCBI Taxonomy" id="55169"/>
    <lineage>
        <taxon>Eukaryota</taxon>
        <taxon>Fungi</taxon>
        <taxon>Dikarya</taxon>
        <taxon>Ascomycota</taxon>
        <taxon>Pezizomycotina</taxon>
        <taxon>Dothideomycetes</taxon>
        <taxon>Dothideomycetes incertae sedis</taxon>
        <taxon>Botryosphaeriales</taxon>
        <taxon>Botryosphaeriaceae</taxon>
        <taxon>Botryosphaeria</taxon>
    </lineage>
</organism>
<evidence type="ECO:0000256" key="2">
    <source>
        <dbReference type="SAM" id="SignalP"/>
    </source>
</evidence>
<dbReference type="Pfam" id="PF00264">
    <property type="entry name" value="Tyrosinase"/>
    <property type="match status" value="1"/>
</dbReference>
<name>A0A8H4N5Q2_9PEZI</name>